<dbReference type="SUPFAM" id="SSF52777">
    <property type="entry name" value="CoA-dependent acyltransferases"/>
    <property type="match status" value="2"/>
</dbReference>
<dbReference type="GO" id="GO:0008610">
    <property type="term" value="P:lipid biosynthetic process"/>
    <property type="evidence" value="ECO:0007669"/>
    <property type="project" value="UniProtKB-ARBA"/>
</dbReference>
<dbReference type="GO" id="GO:0044550">
    <property type="term" value="P:secondary metabolite biosynthetic process"/>
    <property type="evidence" value="ECO:0007669"/>
    <property type="project" value="TreeGrafter"/>
</dbReference>
<evidence type="ECO:0000313" key="5">
    <source>
        <dbReference type="EMBL" id="QLD26231.1"/>
    </source>
</evidence>
<evidence type="ECO:0000256" key="1">
    <source>
        <dbReference type="ARBA" id="ARBA00001957"/>
    </source>
</evidence>
<dbReference type="Pfam" id="PF00550">
    <property type="entry name" value="PP-binding"/>
    <property type="match status" value="1"/>
</dbReference>
<dbReference type="Gene3D" id="3.30.559.30">
    <property type="entry name" value="Nonribosomal peptide synthetase, condensation domain"/>
    <property type="match status" value="1"/>
</dbReference>
<dbReference type="Pfam" id="PF00501">
    <property type="entry name" value="AMP-binding"/>
    <property type="match status" value="1"/>
</dbReference>
<keyword evidence="2" id="KW-0596">Phosphopantetheine</keyword>
<feature type="compositionally biased region" description="Low complexity" evidence="4">
    <location>
        <begin position="934"/>
        <end position="958"/>
    </location>
</feature>
<dbReference type="Pfam" id="PF13193">
    <property type="entry name" value="AMP-binding_C"/>
    <property type="match status" value="1"/>
</dbReference>
<name>A0A7H8XR61_9ACTN</name>
<feature type="region of interest" description="Disordered" evidence="4">
    <location>
        <begin position="930"/>
        <end position="959"/>
    </location>
</feature>
<dbReference type="NCBIfam" id="TIGR01733">
    <property type="entry name" value="AA-adenyl-dom"/>
    <property type="match status" value="1"/>
</dbReference>
<dbReference type="Gene3D" id="3.30.559.10">
    <property type="entry name" value="Chloramphenicol acetyltransferase-like domain"/>
    <property type="match status" value="1"/>
</dbReference>
<dbReference type="Proteomes" id="UP000509335">
    <property type="component" value="Chromosome"/>
</dbReference>
<reference evidence="5 6" key="1">
    <citation type="submission" date="2020-07" db="EMBL/GenBank/DDBJ databases">
        <title>A bifunctional nitrone conjugated secondary metabolite targeting the ribosome.</title>
        <authorList>
            <person name="Limbrick E.M."/>
            <person name="Graf M."/>
            <person name="Derewacz D.K."/>
            <person name="Nguyen F."/>
            <person name="Spraggins J.M."/>
            <person name="Wieland M."/>
            <person name="Ynigez-Gutierrez A.E."/>
            <person name="Reisman B.J."/>
            <person name="Zinshteyn B."/>
            <person name="McCulloch K."/>
            <person name="Iverson T.M."/>
            <person name="Green R."/>
            <person name="Wilson D.N."/>
            <person name="Bachmann B.O."/>
        </authorList>
    </citation>
    <scope>NUCLEOTIDE SEQUENCE [LARGE SCALE GENOMIC DNA]</scope>
    <source>
        <strain evidence="6">aurantiaca</strain>
    </source>
</reference>
<dbReference type="InterPro" id="IPR009081">
    <property type="entry name" value="PP-bd_ACP"/>
</dbReference>
<dbReference type="GO" id="GO:0043041">
    <property type="term" value="P:amino acid activation for nonribosomal peptide biosynthetic process"/>
    <property type="evidence" value="ECO:0007669"/>
    <property type="project" value="TreeGrafter"/>
</dbReference>
<sequence>MGEHVGTAEATSAQHAVWFTEQAGVAGTAYHMALGVRFAAGLDRRALVEACAAVADRHPVLGARVVTDADGTPGLAPAAGRASVAFGEWTDARVAEELARPHDLRVGPLARFTLLTAADGRHLLLVCVHHLAFDGMSKDVLARDLADAYAAALAGTAAQATPRPDGYAGDAAAERDRVAVDLPAAREFWAAHRPDAADVVLPGLRRVPTGAEPGGVVAVALPADLVDGVGRAAASLGVTRFELLLAAVHALLHRYGNRGVPVGVTLSTRTPGQADRVGLFVNELPVTADDPADGSFAAHARAVRARLREVYRFRHVPLAHAVSGLRPAPALTAVSVGYRRRGDDPAFAGVAAEVEWTLFGGAARNALHVQVVDGPTGIDVGLQHSPAAIDTDAVDRIGGHLRTLLAAVVADPRRPVADLPVLPADERDRVVRAGVGVTRAYPDTTVPELFAARVAADPDAVAVVDGDVRLGYAQLDAAAGRLAALLRGRGVGPGSLVAVALDRSWRTVATMLAVLRCGAAYLPVDPGHPAARQRLVLADAAPALVVTAAAPDAGPDAGPPVLALDGVDLLAGARPGPDAHAPTAADLAYVLYTSGSTGHPKGVAVGHGALTNLLLGLRDLLDAGPAHRWLHLTSPSFDISAVEVFLPLVTGGRVVVASGVNALDGAAVLRLVRAAGVTHAQATPAGWRVLLDAGLGADHAAGAAGPLVAVCGGEALPVALARELRARTARLVNGYGPTEATVYATVEDVPADPDTVTIGRPLPNVRAYVLDAARRPVPIGVPGELYLAGAGLADGYRGRDDLTAERFVPDPSGAADGRMYRTGDRCRWLPDGRIDFLGRADDQVKVRGHRLELGEVTARLLEHPGVSGAAATLHRDDDGEARLVAYAVPRAGSVVDPAELRRHLALSLPAAVLPTDWVLLDRLPVGPTGKVDRAALPAPTRRDAPAATPAAPQDAADQVVEGPADPVVETLREIWQDVLKIPDIGLHEDLFDLGGHSLTITRISGRIQQRLGVEVPLDAFFDTPTIAEIAEIVRQSREEP</sequence>
<dbReference type="PROSITE" id="PS00455">
    <property type="entry name" value="AMP_BINDING"/>
    <property type="match status" value="1"/>
</dbReference>
<dbReference type="FunFam" id="3.40.50.12780:FF:000012">
    <property type="entry name" value="Non-ribosomal peptide synthetase"/>
    <property type="match status" value="1"/>
</dbReference>
<dbReference type="GO" id="GO:0031177">
    <property type="term" value="F:phosphopantetheine binding"/>
    <property type="evidence" value="ECO:0007669"/>
    <property type="project" value="InterPro"/>
</dbReference>
<dbReference type="InterPro" id="IPR000873">
    <property type="entry name" value="AMP-dep_synth/lig_dom"/>
</dbReference>
<comment type="cofactor">
    <cofactor evidence="1">
        <name>pantetheine 4'-phosphate</name>
        <dbReference type="ChEBI" id="CHEBI:47942"/>
    </cofactor>
</comment>
<gene>
    <name evidence="5" type="ORF">HXZ27_20115</name>
</gene>
<dbReference type="FunFam" id="2.30.38.10:FF:000001">
    <property type="entry name" value="Non-ribosomal peptide synthetase PvdI"/>
    <property type="match status" value="1"/>
</dbReference>
<dbReference type="EMBL" id="CP058322">
    <property type="protein sequence ID" value="QLD26231.1"/>
    <property type="molecule type" value="Genomic_DNA"/>
</dbReference>
<dbReference type="InterPro" id="IPR020806">
    <property type="entry name" value="PKS_PP-bd"/>
</dbReference>
<dbReference type="Pfam" id="PF00668">
    <property type="entry name" value="Condensation"/>
    <property type="match status" value="1"/>
</dbReference>
<dbReference type="GO" id="GO:0003824">
    <property type="term" value="F:catalytic activity"/>
    <property type="evidence" value="ECO:0007669"/>
    <property type="project" value="InterPro"/>
</dbReference>
<dbReference type="InterPro" id="IPR025110">
    <property type="entry name" value="AMP-bd_C"/>
</dbReference>
<dbReference type="InterPro" id="IPR023213">
    <property type="entry name" value="CAT-like_dom_sf"/>
</dbReference>
<dbReference type="CDD" id="cd05930">
    <property type="entry name" value="A_NRPS"/>
    <property type="match status" value="1"/>
</dbReference>
<dbReference type="SMART" id="SM00823">
    <property type="entry name" value="PKS_PP"/>
    <property type="match status" value="1"/>
</dbReference>
<dbReference type="InterPro" id="IPR001242">
    <property type="entry name" value="Condensation_dom"/>
</dbReference>
<evidence type="ECO:0000256" key="4">
    <source>
        <dbReference type="SAM" id="MobiDB-lite"/>
    </source>
</evidence>
<dbReference type="KEGG" id="mcab:HXZ27_20115"/>
<keyword evidence="3" id="KW-0597">Phosphoprotein</keyword>
<dbReference type="InterPro" id="IPR006162">
    <property type="entry name" value="Ppantetheine_attach_site"/>
</dbReference>
<dbReference type="Gene3D" id="3.40.50.12780">
    <property type="entry name" value="N-terminal domain of ligase-like"/>
    <property type="match status" value="1"/>
</dbReference>
<dbReference type="GO" id="GO:0005737">
    <property type="term" value="C:cytoplasm"/>
    <property type="evidence" value="ECO:0007669"/>
    <property type="project" value="TreeGrafter"/>
</dbReference>
<evidence type="ECO:0000313" key="6">
    <source>
        <dbReference type="Proteomes" id="UP000509335"/>
    </source>
</evidence>
<dbReference type="InterPro" id="IPR045851">
    <property type="entry name" value="AMP-bd_C_sf"/>
</dbReference>
<dbReference type="Gene3D" id="3.30.300.30">
    <property type="match status" value="1"/>
</dbReference>
<dbReference type="PROSITE" id="PS00012">
    <property type="entry name" value="PHOSPHOPANTETHEINE"/>
    <property type="match status" value="1"/>
</dbReference>
<protein>
    <submittedName>
        <fullName evidence="5">Amino acid adenylation domain-containing protein</fullName>
    </submittedName>
</protein>
<dbReference type="InterPro" id="IPR020845">
    <property type="entry name" value="AMP-binding_CS"/>
</dbReference>
<dbReference type="FunFam" id="3.40.50.980:FF:000001">
    <property type="entry name" value="Non-ribosomal peptide synthetase"/>
    <property type="match status" value="1"/>
</dbReference>
<dbReference type="SUPFAM" id="SSF47336">
    <property type="entry name" value="ACP-like"/>
    <property type="match status" value="1"/>
</dbReference>
<dbReference type="InterPro" id="IPR010071">
    <property type="entry name" value="AA_adenyl_dom"/>
</dbReference>
<proteinExistence type="predicted"/>
<dbReference type="InterPro" id="IPR042099">
    <property type="entry name" value="ANL_N_sf"/>
</dbReference>
<evidence type="ECO:0000256" key="2">
    <source>
        <dbReference type="ARBA" id="ARBA00022450"/>
    </source>
</evidence>
<accession>A0A7H8XR61</accession>
<dbReference type="Gene3D" id="1.10.1200.10">
    <property type="entry name" value="ACP-like"/>
    <property type="match status" value="1"/>
</dbReference>
<organism evidence="5 6">
    <name type="scientific">Micromonospora carbonacea</name>
    <dbReference type="NCBI Taxonomy" id="47853"/>
    <lineage>
        <taxon>Bacteria</taxon>
        <taxon>Bacillati</taxon>
        <taxon>Actinomycetota</taxon>
        <taxon>Actinomycetes</taxon>
        <taxon>Micromonosporales</taxon>
        <taxon>Micromonosporaceae</taxon>
        <taxon>Micromonospora</taxon>
    </lineage>
</organism>
<dbReference type="AlphaFoldDB" id="A0A7H8XR61"/>
<dbReference type="PROSITE" id="PS50075">
    <property type="entry name" value="CARRIER"/>
    <property type="match status" value="1"/>
</dbReference>
<dbReference type="InterPro" id="IPR036736">
    <property type="entry name" value="ACP-like_sf"/>
</dbReference>
<dbReference type="PANTHER" id="PTHR45527:SF1">
    <property type="entry name" value="FATTY ACID SYNTHASE"/>
    <property type="match status" value="1"/>
</dbReference>
<dbReference type="PANTHER" id="PTHR45527">
    <property type="entry name" value="NONRIBOSOMAL PEPTIDE SYNTHETASE"/>
    <property type="match status" value="1"/>
</dbReference>
<evidence type="ECO:0000256" key="3">
    <source>
        <dbReference type="ARBA" id="ARBA00022553"/>
    </source>
</evidence>
<dbReference type="SUPFAM" id="SSF56801">
    <property type="entry name" value="Acetyl-CoA synthetase-like"/>
    <property type="match status" value="1"/>
</dbReference>